<keyword evidence="3" id="KW-1185">Reference proteome</keyword>
<keyword evidence="1" id="KW-0472">Membrane</keyword>
<feature type="transmembrane region" description="Helical" evidence="1">
    <location>
        <begin position="417"/>
        <end position="440"/>
    </location>
</feature>
<keyword evidence="1" id="KW-0812">Transmembrane</keyword>
<name>A0ABZ2U3T8_9ACTN</name>
<dbReference type="Proteomes" id="UP001479933">
    <property type="component" value="Chromosome"/>
</dbReference>
<sequence length="488" mass="49925">MSFRYTSVDDDPHYCPDPTAPVNRETSLADHAGVLIVLTAAVTVACGTAAWALGGVIGQGWSPWLLAAAVFGFAAIGWIAPRVAGETVAGGFGYGRLGTATVSGRELKAPEVLGAAQLWPTVAGASIGVPGGLAVAAATARNHSGVLVCAAVVTALVGVAAISVVTIRAVAGWRIALAHDLALRHLRATGTATVATVTDVEFTDEWLDSRPLFVLTAVVDGLPPLRFRYADWPFWAPVPGTVFRAFIGDGPAPAVALERRYVGGPRPADVDALRRPHAGGDAPAAGALVPAWAQAVDGGDGAPAPDLLTSPRTPADNASAASNVYGAAIAAAVLHALVGVPILLWGAWPAAPALLVAAGCWAWSALVARPAELRAGGRRALDRAAPILVGVRCAAVLDVVAVVVAVCAPRAPGTLTIALVACFVFVFFAVNVVVALAELVQFPADGSRQPIDLVQEASTTGDPEAYGAVVGIARTERPRLFPVYRTPR</sequence>
<evidence type="ECO:0000256" key="1">
    <source>
        <dbReference type="SAM" id="Phobius"/>
    </source>
</evidence>
<protein>
    <submittedName>
        <fullName evidence="2">Uncharacterized protein</fullName>
    </submittedName>
</protein>
<feature type="transmembrane region" description="Helical" evidence="1">
    <location>
        <begin position="32"/>
        <end position="54"/>
    </location>
</feature>
<reference evidence="2 3" key="1">
    <citation type="journal article" date="2023" name="Virus Evol.">
        <title>Computational host range prediction-The good, the bad, and the ugly.</title>
        <authorList>
            <person name="Howell A.A."/>
            <person name="Versoza C.J."/>
            <person name="Pfeifer S.P."/>
        </authorList>
    </citation>
    <scope>NUCLEOTIDE SEQUENCE [LARGE SCALE GENOMIC DNA]</scope>
    <source>
        <strain evidence="2 3">1610/1b</strain>
    </source>
</reference>
<feature type="transmembrane region" description="Helical" evidence="1">
    <location>
        <begin position="145"/>
        <end position="167"/>
    </location>
</feature>
<keyword evidence="1" id="KW-1133">Transmembrane helix</keyword>
<gene>
    <name evidence="2" type="ORF">RVF87_04210</name>
</gene>
<accession>A0ABZ2U3T8</accession>
<proteinExistence type="predicted"/>
<evidence type="ECO:0000313" key="2">
    <source>
        <dbReference type="EMBL" id="WYY08287.1"/>
    </source>
</evidence>
<feature type="transmembrane region" description="Helical" evidence="1">
    <location>
        <begin position="350"/>
        <end position="368"/>
    </location>
</feature>
<evidence type="ECO:0000313" key="3">
    <source>
        <dbReference type="Proteomes" id="UP001479933"/>
    </source>
</evidence>
<dbReference type="EMBL" id="CP136137">
    <property type="protein sequence ID" value="WYY08287.1"/>
    <property type="molecule type" value="Genomic_DNA"/>
</dbReference>
<feature type="transmembrane region" description="Helical" evidence="1">
    <location>
        <begin position="61"/>
        <end position="80"/>
    </location>
</feature>
<feature type="transmembrane region" description="Helical" evidence="1">
    <location>
        <begin position="389"/>
        <end position="411"/>
    </location>
</feature>
<dbReference type="RefSeq" id="WP_066168584.1">
    <property type="nucleotide sequence ID" value="NZ_CP136137.1"/>
</dbReference>
<organism evidence="2 3">
    <name type="scientific">Gordonia hydrophobica</name>
    <dbReference type="NCBI Taxonomy" id="40516"/>
    <lineage>
        <taxon>Bacteria</taxon>
        <taxon>Bacillati</taxon>
        <taxon>Actinomycetota</taxon>
        <taxon>Actinomycetes</taxon>
        <taxon>Mycobacteriales</taxon>
        <taxon>Gordoniaceae</taxon>
        <taxon>Gordonia</taxon>
    </lineage>
</organism>